<feature type="transmembrane region" description="Helical" evidence="6">
    <location>
        <begin position="21"/>
        <end position="44"/>
    </location>
</feature>
<dbReference type="PANTHER" id="PTHR30572">
    <property type="entry name" value="MEMBRANE COMPONENT OF TRANSPORTER-RELATED"/>
    <property type="match status" value="1"/>
</dbReference>
<protein>
    <submittedName>
        <fullName evidence="9">ABC transporter ATP-binding protein</fullName>
    </submittedName>
</protein>
<dbReference type="GO" id="GO:0005524">
    <property type="term" value="F:ATP binding"/>
    <property type="evidence" value="ECO:0007669"/>
    <property type="project" value="UniProtKB-KW"/>
</dbReference>
<gene>
    <name evidence="9" type="ORF">SmaCSM2_18625</name>
</gene>
<keyword evidence="9" id="KW-0067">ATP-binding</keyword>
<evidence type="ECO:0000313" key="10">
    <source>
        <dbReference type="Proteomes" id="UP000234414"/>
    </source>
</evidence>
<evidence type="ECO:0000256" key="3">
    <source>
        <dbReference type="ARBA" id="ARBA00022692"/>
    </source>
</evidence>
<dbReference type="InterPro" id="IPR003838">
    <property type="entry name" value="ABC3_permease_C"/>
</dbReference>
<evidence type="ECO:0000256" key="2">
    <source>
        <dbReference type="ARBA" id="ARBA00022475"/>
    </source>
</evidence>
<dbReference type="PANTHER" id="PTHR30572:SF18">
    <property type="entry name" value="ABC-TYPE MACROLIDE FAMILY EXPORT SYSTEM PERMEASE COMPONENT 2"/>
    <property type="match status" value="1"/>
</dbReference>
<feature type="domain" description="MacB-like periplasmic core" evidence="8">
    <location>
        <begin position="20"/>
        <end position="222"/>
    </location>
</feature>
<evidence type="ECO:0000256" key="4">
    <source>
        <dbReference type="ARBA" id="ARBA00022989"/>
    </source>
</evidence>
<feature type="transmembrane region" description="Helical" evidence="6">
    <location>
        <begin position="310"/>
        <end position="335"/>
    </location>
</feature>
<dbReference type="EMBL" id="CP025298">
    <property type="protein sequence ID" value="AUI09087.1"/>
    <property type="molecule type" value="Genomic_DNA"/>
</dbReference>
<dbReference type="GO" id="GO:0005886">
    <property type="term" value="C:plasma membrane"/>
    <property type="evidence" value="ECO:0007669"/>
    <property type="project" value="UniProtKB-SubCell"/>
</dbReference>
<keyword evidence="3 6" id="KW-0812">Transmembrane</keyword>
<evidence type="ECO:0000256" key="1">
    <source>
        <dbReference type="ARBA" id="ARBA00004651"/>
    </source>
</evidence>
<dbReference type="Pfam" id="PF02687">
    <property type="entry name" value="FtsX"/>
    <property type="match status" value="1"/>
</dbReference>
<name>A0AAD0BZF2_STEMA</name>
<keyword evidence="2" id="KW-1003">Cell membrane</keyword>
<feature type="transmembrane region" description="Helical" evidence="6">
    <location>
        <begin position="401"/>
        <end position="422"/>
    </location>
</feature>
<evidence type="ECO:0000313" key="9">
    <source>
        <dbReference type="EMBL" id="AUI09087.1"/>
    </source>
</evidence>
<feature type="transmembrane region" description="Helical" evidence="6">
    <location>
        <begin position="358"/>
        <end position="381"/>
    </location>
</feature>
<dbReference type="GO" id="GO:0022857">
    <property type="term" value="F:transmembrane transporter activity"/>
    <property type="evidence" value="ECO:0007669"/>
    <property type="project" value="TreeGrafter"/>
</dbReference>
<evidence type="ECO:0000256" key="6">
    <source>
        <dbReference type="SAM" id="Phobius"/>
    </source>
</evidence>
<evidence type="ECO:0000259" key="8">
    <source>
        <dbReference type="Pfam" id="PF12704"/>
    </source>
</evidence>
<accession>A0AAD0BZF2</accession>
<keyword evidence="9" id="KW-0547">Nucleotide-binding</keyword>
<dbReference type="InterPro" id="IPR050250">
    <property type="entry name" value="Macrolide_Exporter_MacB"/>
</dbReference>
<keyword evidence="5 6" id="KW-0472">Membrane</keyword>
<dbReference type="AlphaFoldDB" id="A0AAD0BZF2"/>
<comment type="subcellular location">
    <subcellularLocation>
        <location evidence="1">Cell membrane</location>
        <topology evidence="1">Multi-pass membrane protein</topology>
    </subcellularLocation>
</comment>
<feature type="domain" description="ABC3 transporter permease C-terminal" evidence="7">
    <location>
        <begin position="314"/>
        <end position="429"/>
    </location>
</feature>
<dbReference type="Pfam" id="PF12704">
    <property type="entry name" value="MacB_PCD"/>
    <property type="match status" value="1"/>
</dbReference>
<proteinExistence type="predicted"/>
<organism evidence="9 10">
    <name type="scientific">Stenotrophomonas maltophilia</name>
    <name type="common">Pseudomonas maltophilia</name>
    <name type="synonym">Xanthomonas maltophilia</name>
    <dbReference type="NCBI Taxonomy" id="40324"/>
    <lineage>
        <taxon>Bacteria</taxon>
        <taxon>Pseudomonadati</taxon>
        <taxon>Pseudomonadota</taxon>
        <taxon>Gammaproteobacteria</taxon>
        <taxon>Lysobacterales</taxon>
        <taxon>Lysobacteraceae</taxon>
        <taxon>Stenotrophomonas</taxon>
        <taxon>Stenotrophomonas maltophilia group</taxon>
    </lineage>
</organism>
<dbReference type="Proteomes" id="UP000234414">
    <property type="component" value="Chromosome"/>
</dbReference>
<reference evidence="9 10" key="1">
    <citation type="submission" date="2017-12" db="EMBL/GenBank/DDBJ databases">
        <title>Complete Genome Sequence of Stenotrophomonas maltophilia CSM2.</title>
        <authorList>
            <person name="Castro-Jaimes S."/>
            <person name="Lopez-Leal G."/>
            <person name="Barberena Jonas C."/>
            <person name="Bustos P."/>
            <person name="Perez-Oseguera A."/>
            <person name="Cevallos M.A."/>
        </authorList>
    </citation>
    <scope>NUCLEOTIDE SEQUENCE [LARGE SCALE GENOMIC DNA]</scope>
    <source>
        <strain evidence="9 10">CSM2</strain>
    </source>
</reference>
<sequence>MLAYYVNLALRSFKRNKGLTMLMIAAIGVGIGGSMTALTVFSALSGNPIPAKSERLFYPQLDPRPKSDQAADGEPAEQLTRFDAEALLRDRKADRQAVMVGGSVAVEPEASHIRPFIVDARYTSADFFPMFEAPFRYGGGWSATEDQGRAQVAVISKALNEKLFSGSDSTGKSLLVAGRRFQIIGVLDQWRPMPKFYDMTNDRFSDVEQVFVPFWTALSLKLGIQGSMNCWGDVSADPEGAQALNAPCSWLQYWVELPTVERAQAYQRYLQSYSEQQRAAGRFQRPSNVRLHNVMDWLDQRGAVPADVRLQLWVALGFLLVCLLNTVGLLMAMFMRRAPEIGVRRALGASRRDIFRQFLVEAGTIGLVGGGVGLLLANIGLWAVRHQSHSYASEVHMGMSMLLATFVLSVSASLAAGIFPAWRAMQVSPSVQAKLQ</sequence>
<evidence type="ECO:0000256" key="5">
    <source>
        <dbReference type="ARBA" id="ARBA00023136"/>
    </source>
</evidence>
<dbReference type="InterPro" id="IPR025857">
    <property type="entry name" value="MacB_PCD"/>
</dbReference>
<evidence type="ECO:0000259" key="7">
    <source>
        <dbReference type="Pfam" id="PF02687"/>
    </source>
</evidence>
<keyword evidence="4 6" id="KW-1133">Transmembrane helix</keyword>
<dbReference type="RefSeq" id="WP_101766113.1">
    <property type="nucleotide sequence ID" value="NZ_CP025298.1"/>
</dbReference>